<feature type="non-terminal residue" evidence="1">
    <location>
        <position position="1"/>
    </location>
</feature>
<gene>
    <name evidence="1" type="ORF">OFUS_LOCUS5428</name>
</gene>
<protein>
    <submittedName>
        <fullName evidence="1">Uncharacterized protein</fullName>
    </submittedName>
</protein>
<dbReference type="EMBL" id="CAIIXF020000003">
    <property type="protein sequence ID" value="CAH1778520.1"/>
    <property type="molecule type" value="Genomic_DNA"/>
</dbReference>
<keyword evidence="2" id="KW-1185">Reference proteome</keyword>
<accession>A0A8S4NEB5</accession>
<reference evidence="1" key="1">
    <citation type="submission" date="2022-03" db="EMBL/GenBank/DDBJ databases">
        <authorList>
            <person name="Martin C."/>
        </authorList>
    </citation>
    <scope>NUCLEOTIDE SEQUENCE</scope>
</reference>
<evidence type="ECO:0000313" key="2">
    <source>
        <dbReference type="Proteomes" id="UP000749559"/>
    </source>
</evidence>
<name>A0A8S4NEB5_OWEFU</name>
<dbReference type="Proteomes" id="UP000749559">
    <property type="component" value="Unassembled WGS sequence"/>
</dbReference>
<organism evidence="1 2">
    <name type="scientific">Owenia fusiformis</name>
    <name type="common">Polychaete worm</name>
    <dbReference type="NCBI Taxonomy" id="6347"/>
    <lineage>
        <taxon>Eukaryota</taxon>
        <taxon>Metazoa</taxon>
        <taxon>Spiralia</taxon>
        <taxon>Lophotrochozoa</taxon>
        <taxon>Annelida</taxon>
        <taxon>Polychaeta</taxon>
        <taxon>Sedentaria</taxon>
        <taxon>Canalipalpata</taxon>
        <taxon>Sabellida</taxon>
        <taxon>Oweniida</taxon>
        <taxon>Oweniidae</taxon>
        <taxon>Owenia</taxon>
    </lineage>
</organism>
<evidence type="ECO:0000313" key="1">
    <source>
        <dbReference type="EMBL" id="CAH1778520.1"/>
    </source>
</evidence>
<proteinExistence type="predicted"/>
<sequence length="99" mass="11255">LNLPITLGAKNKMPRVNNPNGVYFRAVHYRFFKKQRYPSITPSVKSIKSSGQFRAPNRTSCKDVYDGSMYQVHFRPGGLLQNPNNISLLWHLDGGSVFN</sequence>
<comment type="caution">
    <text evidence="1">The sequence shown here is derived from an EMBL/GenBank/DDBJ whole genome shotgun (WGS) entry which is preliminary data.</text>
</comment>
<dbReference type="AlphaFoldDB" id="A0A8S4NEB5"/>